<dbReference type="PANTHER" id="PTHR10196">
    <property type="entry name" value="SUGAR KINASE"/>
    <property type="match status" value="1"/>
</dbReference>
<comment type="caution">
    <text evidence="11">The sequence shown here is derived from an EMBL/GenBank/DDBJ whole genome shotgun (WGS) entry which is preliminary data.</text>
</comment>
<dbReference type="PANTHER" id="PTHR10196:SF93">
    <property type="entry name" value="L-RHAMNULOKINASE"/>
    <property type="match status" value="1"/>
</dbReference>
<dbReference type="Gene3D" id="3.30.420.40">
    <property type="match status" value="2"/>
</dbReference>
<protein>
    <submittedName>
        <fullName evidence="11">Rhamnulokinase</fullName>
    </submittedName>
</protein>
<keyword evidence="12" id="KW-1185">Reference proteome</keyword>
<keyword evidence="4" id="KW-0418">Kinase</keyword>
<dbReference type="InterPro" id="IPR043129">
    <property type="entry name" value="ATPase_NBD"/>
</dbReference>
<proteinExistence type="inferred from homology"/>
<dbReference type="Pfam" id="PF00370">
    <property type="entry name" value="FGGY_N"/>
    <property type="match status" value="1"/>
</dbReference>
<keyword evidence="7" id="KW-0684">Rhamnose metabolism</keyword>
<evidence type="ECO:0000259" key="9">
    <source>
        <dbReference type="Pfam" id="PF00370"/>
    </source>
</evidence>
<reference evidence="11" key="1">
    <citation type="journal article" date="2014" name="Int. J. Syst. Evol. Microbiol.">
        <title>Complete genome sequence of Corynebacterium casei LMG S-19264T (=DSM 44701T), isolated from a smear-ripened cheese.</title>
        <authorList>
            <consortium name="US DOE Joint Genome Institute (JGI-PGF)"/>
            <person name="Walter F."/>
            <person name="Albersmeier A."/>
            <person name="Kalinowski J."/>
            <person name="Ruckert C."/>
        </authorList>
    </citation>
    <scope>NUCLEOTIDE SEQUENCE</scope>
    <source>
        <strain evidence="11">CGMCC 1.15152</strain>
    </source>
</reference>
<evidence type="ECO:0000256" key="5">
    <source>
        <dbReference type="ARBA" id="ARBA00022840"/>
    </source>
</evidence>
<evidence type="ECO:0000259" key="10">
    <source>
        <dbReference type="Pfam" id="PF02782"/>
    </source>
</evidence>
<dbReference type="GO" id="GO:0019301">
    <property type="term" value="P:rhamnose catabolic process"/>
    <property type="evidence" value="ECO:0007669"/>
    <property type="project" value="InterPro"/>
</dbReference>
<comment type="similarity">
    <text evidence="1">Belongs to the FGGY kinase family.</text>
</comment>
<keyword evidence="2" id="KW-0808">Transferase</keyword>
<dbReference type="InterPro" id="IPR018485">
    <property type="entry name" value="FGGY_C"/>
</dbReference>
<organism evidence="11 12">
    <name type="scientific">Microbacterium faecale</name>
    <dbReference type="NCBI Taxonomy" id="1804630"/>
    <lineage>
        <taxon>Bacteria</taxon>
        <taxon>Bacillati</taxon>
        <taxon>Actinomycetota</taxon>
        <taxon>Actinomycetes</taxon>
        <taxon>Micrococcales</taxon>
        <taxon>Microbacteriaceae</taxon>
        <taxon>Microbacterium</taxon>
    </lineage>
</organism>
<keyword evidence="6" id="KW-1015">Disulfide bond</keyword>
<dbReference type="GO" id="GO:0006071">
    <property type="term" value="P:glycerol metabolic process"/>
    <property type="evidence" value="ECO:0007669"/>
    <property type="project" value="TreeGrafter"/>
</dbReference>
<dbReference type="InterPro" id="IPR018484">
    <property type="entry name" value="FGGY_N"/>
</dbReference>
<feature type="domain" description="Carbohydrate kinase FGGY N-terminal" evidence="9">
    <location>
        <begin position="15"/>
        <end position="252"/>
    </location>
</feature>
<dbReference type="CDD" id="cd07771">
    <property type="entry name" value="ASKHA_NBD_FGGY_RhaB-like"/>
    <property type="match status" value="1"/>
</dbReference>
<gene>
    <name evidence="11" type="primary">rhaB</name>
    <name evidence="11" type="ORF">GCM10010915_07910</name>
</gene>
<evidence type="ECO:0000313" key="11">
    <source>
        <dbReference type="EMBL" id="GGD30065.1"/>
    </source>
</evidence>
<reference evidence="11" key="2">
    <citation type="submission" date="2020-09" db="EMBL/GenBank/DDBJ databases">
        <authorList>
            <person name="Sun Q."/>
            <person name="Zhou Y."/>
        </authorList>
    </citation>
    <scope>NUCLEOTIDE SEQUENCE</scope>
    <source>
        <strain evidence="11">CGMCC 1.15152</strain>
    </source>
</reference>
<feature type="compositionally biased region" description="Basic and acidic residues" evidence="8">
    <location>
        <begin position="478"/>
        <end position="492"/>
    </location>
</feature>
<dbReference type="Pfam" id="PF02782">
    <property type="entry name" value="FGGY_C"/>
    <property type="match status" value="1"/>
</dbReference>
<evidence type="ECO:0000256" key="1">
    <source>
        <dbReference type="ARBA" id="ARBA00009156"/>
    </source>
</evidence>
<evidence type="ECO:0000256" key="7">
    <source>
        <dbReference type="ARBA" id="ARBA00023308"/>
    </source>
</evidence>
<dbReference type="Proteomes" id="UP000633205">
    <property type="component" value="Unassembled WGS sequence"/>
</dbReference>
<sequence length="492" mass="51862">MLAGSSMAPRGDLFAAIDLGATSGRVIVGEVDGERITATECSRFENRPVRVGGLLQWDVLSLWADATAGLARAAAENPGIRSVAVDTWGVDVALTRGERLLGNPVHYRDTRTDAVIEQVHALVPPEELFSRAGVQPASINTIYQLVAEQSGGLIDAADGALLMPDVFSYWFTGERIAERTMASTTGLLSAETGDWDRGLLEKVSIPADLFARVVPAGTRLGPIRDDVAADIGLASSIDVVATAAHDTAAAAVATPLPSRGGVFVSCGTWGLIGVERDRPLLGAAAFAAGVTNERGLDDRYLVMRNGMGLWILSETLRGWDATDELTELLARATALGDAVPVFDVEDPRFQIPGDMPARIAAWCEEHGVAPPQGRVAIVRSIIESLAHALAASAHEIGRLTDEPVTQINIVGGGSRNELLCARVADHAGVPVYAGPNEATALGSLLVQARTAGTVNGTVDDLRAIVTRTIAPRQHLPGARHDDARSRAERSAR</sequence>
<dbReference type="GO" id="GO:0005829">
    <property type="term" value="C:cytosol"/>
    <property type="evidence" value="ECO:0007669"/>
    <property type="project" value="TreeGrafter"/>
</dbReference>
<dbReference type="GO" id="GO:0004370">
    <property type="term" value="F:glycerol kinase activity"/>
    <property type="evidence" value="ECO:0007669"/>
    <property type="project" value="TreeGrafter"/>
</dbReference>
<evidence type="ECO:0000256" key="8">
    <source>
        <dbReference type="SAM" id="MobiDB-lite"/>
    </source>
</evidence>
<keyword evidence="5" id="KW-0067">ATP-binding</keyword>
<dbReference type="GO" id="GO:0008993">
    <property type="term" value="F:rhamnulokinase activity"/>
    <property type="evidence" value="ECO:0007669"/>
    <property type="project" value="InterPro"/>
</dbReference>
<dbReference type="GO" id="GO:0005524">
    <property type="term" value="F:ATP binding"/>
    <property type="evidence" value="ECO:0007669"/>
    <property type="project" value="UniProtKB-KW"/>
</dbReference>
<evidence type="ECO:0000313" key="12">
    <source>
        <dbReference type="Proteomes" id="UP000633205"/>
    </source>
</evidence>
<evidence type="ECO:0000256" key="2">
    <source>
        <dbReference type="ARBA" id="ARBA00022679"/>
    </source>
</evidence>
<accession>A0A916Y447</accession>
<dbReference type="EMBL" id="BMHO01000001">
    <property type="protein sequence ID" value="GGD30065.1"/>
    <property type="molecule type" value="Genomic_DNA"/>
</dbReference>
<dbReference type="SUPFAM" id="SSF53067">
    <property type="entry name" value="Actin-like ATPase domain"/>
    <property type="match status" value="2"/>
</dbReference>
<dbReference type="InterPro" id="IPR013449">
    <property type="entry name" value="Rhamnulokinase"/>
</dbReference>
<evidence type="ECO:0000256" key="4">
    <source>
        <dbReference type="ARBA" id="ARBA00022777"/>
    </source>
</evidence>
<evidence type="ECO:0000256" key="3">
    <source>
        <dbReference type="ARBA" id="ARBA00022741"/>
    </source>
</evidence>
<evidence type="ECO:0000256" key="6">
    <source>
        <dbReference type="ARBA" id="ARBA00023157"/>
    </source>
</evidence>
<keyword evidence="3" id="KW-0547">Nucleotide-binding</keyword>
<feature type="domain" description="Carbohydrate kinase FGGY C-terminal" evidence="10">
    <location>
        <begin position="263"/>
        <end position="450"/>
    </location>
</feature>
<feature type="region of interest" description="Disordered" evidence="8">
    <location>
        <begin position="472"/>
        <end position="492"/>
    </location>
</feature>
<name>A0A916Y447_9MICO</name>
<dbReference type="AlphaFoldDB" id="A0A916Y447"/>